<dbReference type="Gene3D" id="1.10.101.10">
    <property type="entry name" value="PGBD-like superfamily/PGBD"/>
    <property type="match status" value="1"/>
</dbReference>
<dbReference type="InterPro" id="IPR036366">
    <property type="entry name" value="PGBDSf"/>
</dbReference>
<reference evidence="4 5" key="1">
    <citation type="submission" date="2019-09" db="EMBL/GenBank/DDBJ databases">
        <title>Genome Sequence of Larkinella sp MA1.</title>
        <authorList>
            <person name="Srinivasan S."/>
        </authorList>
    </citation>
    <scope>NUCLEOTIDE SEQUENCE [LARGE SCALE GENOMIC DNA]</scope>
    <source>
        <strain evidence="4 5">MA1</strain>
    </source>
</reference>
<accession>A0A5N1JN10</accession>
<feature type="domain" description="Peptidoglycan binding-like" evidence="3">
    <location>
        <begin position="9"/>
        <end position="65"/>
    </location>
</feature>
<sequence>MQPLQLNSSGADVVRLQEKLKALGFNPGKIDGDFGTGTEAAVIAFQRSEGLLADGIVGLKTLRALGFEPTPEAVAADSVLPQITVGVVSRMFPLTPLDNIKKHLPFVLDALKKQDLTDRNMVLMALSTIRAETASFKPIDEGKSRFNTSPGGKPFDLYDNRRDLGNQGPPDGDRFKGRGFIQLTGRSNYQSIGRELGVDLIGNPALANKPDVAAAILALFLKRKERQIKEALLENDLRQARKLVNGGSHGLAEFTAAFRIGESLLPVKPVQLVVSVT</sequence>
<dbReference type="RefSeq" id="WP_150876643.1">
    <property type="nucleotide sequence ID" value="NZ_VTWS01000002.1"/>
</dbReference>
<evidence type="ECO:0000259" key="2">
    <source>
        <dbReference type="Pfam" id="PF00182"/>
    </source>
</evidence>
<organism evidence="4 5">
    <name type="scientific">Larkinella humicola</name>
    <dbReference type="NCBI Taxonomy" id="2607654"/>
    <lineage>
        <taxon>Bacteria</taxon>
        <taxon>Pseudomonadati</taxon>
        <taxon>Bacteroidota</taxon>
        <taxon>Cytophagia</taxon>
        <taxon>Cytophagales</taxon>
        <taxon>Spirosomataceae</taxon>
        <taxon>Larkinella</taxon>
    </lineage>
</organism>
<dbReference type="GO" id="GO:0016998">
    <property type="term" value="P:cell wall macromolecule catabolic process"/>
    <property type="evidence" value="ECO:0007669"/>
    <property type="project" value="InterPro"/>
</dbReference>
<dbReference type="Gene3D" id="1.10.530.10">
    <property type="match status" value="1"/>
</dbReference>
<dbReference type="Pfam" id="PF00182">
    <property type="entry name" value="Glyco_hydro_19"/>
    <property type="match status" value="1"/>
</dbReference>
<evidence type="ECO:0000313" key="4">
    <source>
        <dbReference type="EMBL" id="KAA9355313.1"/>
    </source>
</evidence>
<evidence type="ECO:0000256" key="1">
    <source>
        <dbReference type="SAM" id="MobiDB-lite"/>
    </source>
</evidence>
<dbReference type="SUPFAM" id="SSF53955">
    <property type="entry name" value="Lysozyme-like"/>
    <property type="match status" value="1"/>
</dbReference>
<evidence type="ECO:0000259" key="3">
    <source>
        <dbReference type="Pfam" id="PF01471"/>
    </source>
</evidence>
<dbReference type="GO" id="GO:0006032">
    <property type="term" value="P:chitin catabolic process"/>
    <property type="evidence" value="ECO:0007669"/>
    <property type="project" value="InterPro"/>
</dbReference>
<dbReference type="InterPro" id="IPR036365">
    <property type="entry name" value="PGBD-like_sf"/>
</dbReference>
<dbReference type="InterPro" id="IPR002477">
    <property type="entry name" value="Peptidoglycan-bd-like"/>
</dbReference>
<name>A0A5N1JN10_9BACT</name>
<dbReference type="InterPro" id="IPR000726">
    <property type="entry name" value="Glyco_hydro_19_cat"/>
</dbReference>
<dbReference type="InterPro" id="IPR023346">
    <property type="entry name" value="Lysozyme-like_dom_sf"/>
</dbReference>
<gene>
    <name evidence="4" type="ORF">F0P93_12115</name>
</gene>
<evidence type="ECO:0000313" key="5">
    <source>
        <dbReference type="Proteomes" id="UP000326344"/>
    </source>
</evidence>
<feature type="region of interest" description="Disordered" evidence="1">
    <location>
        <begin position="140"/>
        <end position="176"/>
    </location>
</feature>
<keyword evidence="5" id="KW-1185">Reference proteome</keyword>
<dbReference type="Proteomes" id="UP000326344">
    <property type="component" value="Unassembled WGS sequence"/>
</dbReference>
<feature type="domain" description="Glycoside hydrolase family 19 catalytic" evidence="2">
    <location>
        <begin position="171"/>
        <end position="221"/>
    </location>
</feature>
<dbReference type="SUPFAM" id="SSF47090">
    <property type="entry name" value="PGBD-like"/>
    <property type="match status" value="1"/>
</dbReference>
<comment type="caution">
    <text evidence="4">The sequence shown here is derived from an EMBL/GenBank/DDBJ whole genome shotgun (WGS) entry which is preliminary data.</text>
</comment>
<dbReference type="EMBL" id="VTWS01000002">
    <property type="protein sequence ID" value="KAA9355313.1"/>
    <property type="molecule type" value="Genomic_DNA"/>
</dbReference>
<dbReference type="AlphaFoldDB" id="A0A5N1JN10"/>
<dbReference type="GO" id="GO:0004568">
    <property type="term" value="F:chitinase activity"/>
    <property type="evidence" value="ECO:0007669"/>
    <property type="project" value="InterPro"/>
</dbReference>
<protein>
    <submittedName>
        <fullName evidence="4">Peptidoglycan-binding protein</fullName>
    </submittedName>
</protein>
<dbReference type="Pfam" id="PF01471">
    <property type="entry name" value="PG_binding_1"/>
    <property type="match status" value="1"/>
</dbReference>
<proteinExistence type="predicted"/>